<name>A0ABV6G301_9GAMM</name>
<comment type="caution">
    <text evidence="3">The sequence shown here is derived from an EMBL/GenBank/DDBJ whole genome shotgun (WGS) entry which is preliminary data.</text>
</comment>
<dbReference type="EMBL" id="JBHLVX010000032">
    <property type="protein sequence ID" value="MFC0268025.1"/>
    <property type="molecule type" value="Genomic_DNA"/>
</dbReference>
<evidence type="ECO:0000256" key="1">
    <source>
        <dbReference type="SAM" id="MobiDB-lite"/>
    </source>
</evidence>
<evidence type="ECO:0000256" key="2">
    <source>
        <dbReference type="SAM" id="Phobius"/>
    </source>
</evidence>
<keyword evidence="4" id="KW-1185">Reference proteome</keyword>
<dbReference type="Proteomes" id="UP001589814">
    <property type="component" value="Unassembled WGS sequence"/>
</dbReference>
<keyword evidence="2" id="KW-0812">Transmembrane</keyword>
<proteinExistence type="predicted"/>
<organism evidence="3 4">
    <name type="scientific">Kushneria aurantia</name>
    <dbReference type="NCBI Taxonomy" id="504092"/>
    <lineage>
        <taxon>Bacteria</taxon>
        <taxon>Pseudomonadati</taxon>
        <taxon>Pseudomonadota</taxon>
        <taxon>Gammaproteobacteria</taxon>
        <taxon>Oceanospirillales</taxon>
        <taxon>Halomonadaceae</taxon>
        <taxon>Kushneria</taxon>
    </lineage>
</organism>
<feature type="compositionally biased region" description="Basic and acidic residues" evidence="1">
    <location>
        <begin position="1"/>
        <end position="11"/>
    </location>
</feature>
<feature type="transmembrane region" description="Helical" evidence="2">
    <location>
        <begin position="120"/>
        <end position="141"/>
    </location>
</feature>
<gene>
    <name evidence="3" type="ORF">ACFFHW_08520</name>
</gene>
<keyword evidence="2" id="KW-1133">Transmembrane helix</keyword>
<evidence type="ECO:0000313" key="3">
    <source>
        <dbReference type="EMBL" id="MFC0268025.1"/>
    </source>
</evidence>
<protein>
    <submittedName>
        <fullName evidence="3">Uncharacterized protein</fullName>
    </submittedName>
</protein>
<keyword evidence="2" id="KW-0472">Membrane</keyword>
<sequence>MANDNEYKVEPEYQDGPENANSGPDSYGVDEGEQLAGERFSKERERSQKLQNDSTDENLTRRRWGRWAGLTFMVVFSLVTTAMIATATFLVYKLIATFTIRELVPTPFPDTGTWSNVLPMLPIFSLSLFALLMFITLARFATDFINEERRGGSQSNANNGSDDAAAIRVLRRLLAAISGK</sequence>
<accession>A0ABV6G301</accession>
<dbReference type="RefSeq" id="WP_156826709.1">
    <property type="nucleotide sequence ID" value="NZ_JBHLVX010000032.1"/>
</dbReference>
<feature type="compositionally biased region" description="Basic and acidic residues" evidence="1">
    <location>
        <begin position="39"/>
        <end position="48"/>
    </location>
</feature>
<feature type="transmembrane region" description="Helical" evidence="2">
    <location>
        <begin position="67"/>
        <end position="100"/>
    </location>
</feature>
<evidence type="ECO:0000313" key="4">
    <source>
        <dbReference type="Proteomes" id="UP001589814"/>
    </source>
</evidence>
<feature type="region of interest" description="Disordered" evidence="1">
    <location>
        <begin position="1"/>
        <end position="57"/>
    </location>
</feature>
<reference evidence="3 4" key="1">
    <citation type="submission" date="2024-09" db="EMBL/GenBank/DDBJ databases">
        <authorList>
            <person name="Sun Q."/>
            <person name="Mori K."/>
        </authorList>
    </citation>
    <scope>NUCLEOTIDE SEQUENCE [LARGE SCALE GENOMIC DNA]</scope>
    <source>
        <strain evidence="3 4">CCM 7415</strain>
    </source>
</reference>